<organism evidence="2 3">
    <name type="scientific">Sparassis crispa</name>
    <dbReference type="NCBI Taxonomy" id="139825"/>
    <lineage>
        <taxon>Eukaryota</taxon>
        <taxon>Fungi</taxon>
        <taxon>Dikarya</taxon>
        <taxon>Basidiomycota</taxon>
        <taxon>Agaricomycotina</taxon>
        <taxon>Agaricomycetes</taxon>
        <taxon>Polyporales</taxon>
        <taxon>Sparassidaceae</taxon>
        <taxon>Sparassis</taxon>
    </lineage>
</organism>
<dbReference type="OrthoDB" id="2758168at2759"/>
<keyword evidence="3" id="KW-1185">Reference proteome</keyword>
<accession>A0A401H0T8</accession>
<dbReference type="EMBL" id="BFAD01000012">
    <property type="protein sequence ID" value="GBE88041.1"/>
    <property type="molecule type" value="Genomic_DNA"/>
</dbReference>
<dbReference type="InParanoid" id="A0A401H0T8"/>
<dbReference type="GeneID" id="38784958"/>
<feature type="region of interest" description="Disordered" evidence="1">
    <location>
        <begin position="48"/>
        <end position="69"/>
    </location>
</feature>
<reference evidence="2 3" key="1">
    <citation type="journal article" date="2018" name="Sci. Rep.">
        <title>Genome sequence of the cauliflower mushroom Sparassis crispa (Hanabiratake) and its association with beneficial usage.</title>
        <authorList>
            <person name="Kiyama R."/>
            <person name="Furutani Y."/>
            <person name="Kawaguchi K."/>
            <person name="Nakanishi T."/>
        </authorList>
    </citation>
    <scope>NUCLEOTIDE SEQUENCE [LARGE SCALE GENOMIC DNA]</scope>
</reference>
<dbReference type="RefSeq" id="XP_027618954.1">
    <property type="nucleotide sequence ID" value="XM_027763153.1"/>
</dbReference>
<gene>
    <name evidence="2" type="ORF">SCP_1202690</name>
</gene>
<evidence type="ECO:0000256" key="1">
    <source>
        <dbReference type="SAM" id="MobiDB-lite"/>
    </source>
</evidence>
<comment type="caution">
    <text evidence="2">The sequence shown here is derived from an EMBL/GenBank/DDBJ whole genome shotgun (WGS) entry which is preliminary data.</text>
</comment>
<sequence length="374" mass="43209">MTRGSFGLHHFRRSMPPSWWMSHGRNRLGERRSSSVWQQEHSYTGAVTPVDPAPVLQGASSTKPRLKPQAPWTWYGRQFGTFDPHRLDPRDFMDLSTIMAPCVSDRTRVSALNRVGMHRTFLSSERTQLYFGSTHKSVLFPPDTRGFLYYHSPTDWSPLLGEIRFRLAQGSDVVNFALGKDLLWPQNGLPWRIMLFHIARAENYRPFREVLLRDTLVTPDVMDKCTRWPARMPHDACQIIQSLDDLIYFDFSALNTAFCVLIGKDDLRRVMTRSLFCDFRSDVRTTPYIGSAFCRFERTADQSLGLHLRVVKIREPAKLKLPDYDGYISMPVEGELLVRGGKPWTIYSKTRSVYIDALRDKLKWETEGGAKDRP</sequence>
<evidence type="ECO:0000313" key="3">
    <source>
        <dbReference type="Proteomes" id="UP000287166"/>
    </source>
</evidence>
<dbReference type="Proteomes" id="UP000287166">
    <property type="component" value="Unassembled WGS sequence"/>
</dbReference>
<proteinExistence type="predicted"/>
<protein>
    <submittedName>
        <fullName evidence="2">Uncharacterized protein</fullName>
    </submittedName>
</protein>
<dbReference type="AlphaFoldDB" id="A0A401H0T8"/>
<name>A0A401H0T8_9APHY</name>
<evidence type="ECO:0000313" key="2">
    <source>
        <dbReference type="EMBL" id="GBE88041.1"/>
    </source>
</evidence>